<accession>A0A9P7G072</accession>
<reference evidence="1" key="2">
    <citation type="submission" date="2021-10" db="EMBL/GenBank/DDBJ databases">
        <title>Phylogenomics reveals ancestral predisposition of the termite-cultivated fungus Termitomyces towards a domesticated lifestyle.</title>
        <authorList>
            <person name="Auxier B."/>
            <person name="Grum-Grzhimaylo A."/>
            <person name="Cardenas M.E."/>
            <person name="Lodge J.D."/>
            <person name="Laessoe T."/>
            <person name="Pedersen O."/>
            <person name="Smith M.E."/>
            <person name="Kuyper T.W."/>
            <person name="Franco-Molano E.A."/>
            <person name="Baroni T.J."/>
            <person name="Aanen D.K."/>
        </authorList>
    </citation>
    <scope>NUCLEOTIDE SEQUENCE</scope>
    <source>
        <strain evidence="1">AP01</strain>
        <tissue evidence="1">Mycelium</tissue>
    </source>
</reference>
<dbReference type="AlphaFoldDB" id="A0A9P7G072"/>
<name>A0A9P7G072_9AGAR</name>
<organism evidence="1 2">
    <name type="scientific">Asterophora parasitica</name>
    <dbReference type="NCBI Taxonomy" id="117018"/>
    <lineage>
        <taxon>Eukaryota</taxon>
        <taxon>Fungi</taxon>
        <taxon>Dikarya</taxon>
        <taxon>Basidiomycota</taxon>
        <taxon>Agaricomycotina</taxon>
        <taxon>Agaricomycetes</taxon>
        <taxon>Agaricomycetidae</taxon>
        <taxon>Agaricales</taxon>
        <taxon>Tricholomatineae</taxon>
        <taxon>Lyophyllaceae</taxon>
        <taxon>Asterophora</taxon>
    </lineage>
</organism>
<evidence type="ECO:0000313" key="2">
    <source>
        <dbReference type="Proteomes" id="UP000775547"/>
    </source>
</evidence>
<evidence type="ECO:0000313" key="1">
    <source>
        <dbReference type="EMBL" id="KAG5640354.1"/>
    </source>
</evidence>
<dbReference type="Proteomes" id="UP000775547">
    <property type="component" value="Unassembled WGS sequence"/>
</dbReference>
<comment type="caution">
    <text evidence="1">The sequence shown here is derived from an EMBL/GenBank/DDBJ whole genome shotgun (WGS) entry which is preliminary data.</text>
</comment>
<keyword evidence="2" id="KW-1185">Reference proteome</keyword>
<dbReference type="OrthoDB" id="5424209at2759"/>
<reference evidence="1" key="1">
    <citation type="submission" date="2020-07" db="EMBL/GenBank/DDBJ databases">
        <authorList>
            <person name="Nieuwenhuis M."/>
            <person name="Van De Peppel L.J.J."/>
        </authorList>
    </citation>
    <scope>NUCLEOTIDE SEQUENCE</scope>
    <source>
        <strain evidence="1">AP01</strain>
        <tissue evidence="1">Mycelium</tissue>
    </source>
</reference>
<protein>
    <submittedName>
        <fullName evidence="1">Uncharacterized protein</fullName>
    </submittedName>
</protein>
<dbReference type="EMBL" id="JABCKV010000819">
    <property type="protein sequence ID" value="KAG5640354.1"/>
    <property type="molecule type" value="Genomic_DNA"/>
</dbReference>
<sequence length="132" mass="14922">MTRDQKWLQHKGYVNTTKFDTELTTKTTIGILACFWSYVHKYFITGNLESLELPIFSHKNESGTFKGGDSGSLIISPLGQFVGLLTSTNKGMHGSNITFATLFKWVWELACNEFLSVSLHFEDLQVFFTNVA</sequence>
<gene>
    <name evidence="1" type="ORF">DXG03_009093</name>
</gene>
<proteinExistence type="predicted"/>